<sequence>FCCVVCSVIPFDFLCTIKTLICSVSIFSFPLGSPEQTHTHSLSQCLSVSVMATEEKEKAYEGGAGGKFRKRPLRNRTQTTPYDRPPTSLRNPNRSSGWLSKLVDPAHRLITYSAHSLFSSLFRKRLPPPPSGTETEQEVRNNHQEEAAFVANNSSGKQEEPVDESDTKINYSDGGGLAELEKLLKQKTFTRHVLFISEIDHLTELMRSRTVDAPVREEEKGTEIVLSEPMLPTGQKEYPKIPALENGIENGLVVTPHVTSGFPIEDVASPAELAKSYMGSRPSKVSSSILGMQNPALREDPTLINSQNIPLKSPIMSIVPRATRHAAVHENGFVTSRSRGRSAIYSMVRTPYARIYPTSTLKGGEHAVEGEPSSSSQSALDYDVLSGSKPGAVKRRSSVLDNDIGSVGPVRRIRQKSNLLYSKGSCSPISGSFLSVARSGMVMDTAQPPLPSMQKPILLDEVKHSHMKLSKENVDDIIPNSSFPSLPSKSSEMASKILQQLDKLVSPKEKSSELRLPIVSDNSPTKLSPSMLHGQALRSMEMVDSSKLLDNIHGNKLDGPFGNLSGSAQNQKFNSQRDKVENGPLKLVAPSDGLLPFVTTADATDPRNQVLSSAKSGDSFMMKSVSDPPQKKRAFHMSAHEDCLDLDDDAYSNGAVSSFSPVEKVMTSSTAVIEETTSGTEAIAQENPSALSAIMPPKSSTMDGEAHVGIANESRVGEKVEASTVMTSSILDPTFKPFTAATQTSFGFDKPALSKGSIAKPPLFTFGNKVVSTTELTAPGAPSKEITKSGPIFGLEKVVSSKEPVADAPLMDFGSKKNVNKVPPMPFTASSSVGGESTSLKVGASSDSKLGSSIRSTIVAGATDSMPKVVSESNNAKSISFGHNSNQNNGSLFSSPSFSSSFPPPVSNKFTSQNIFSSSSAATSSGVSAAADSTGSSTATITPATIASSISSSSTPVVASSSSTTSFFKFGSVPSTGLPVSSSGSEPPETKSRWDAGIGSLSSTAFGSSAAGSGIFGFSSSTMTTANGQSQSSAIGASSGSVVGALASSVTSGFATSTQTQSVPFGSSASSPSFGLTGNTAFSLNNSTFPSSSPAASTAFSSGSSLFPSSSPATNVFNSGTTFGLSTSASSSAVNSLSSNSGTSSTLFGSSWQPSKSPFGSTFSSSSSSGFSLEASTASVASASSPAMFLSTSSASTPQFSFTAAASTSTQPAFGSPNPVFAFGSAPVNNDQMGMEDSMAEDTVQATPPATPIFGQQPAPVQSNFAFGTSTPSVASPFQFGNQQNIAPQNPSPFQASGSSLGGSFSLGTGGGDKSGRKIIKVKHRQRKK</sequence>
<gene>
    <name evidence="2" type="primary">NUP1</name>
    <name evidence="2" type="ORF">CR513_23759</name>
</gene>
<feature type="non-terminal residue" evidence="2">
    <location>
        <position position="1329"/>
    </location>
</feature>
<feature type="compositionally biased region" description="Polar residues" evidence="1">
    <location>
        <begin position="974"/>
        <end position="985"/>
    </location>
</feature>
<feature type="region of interest" description="Disordered" evidence="1">
    <location>
        <begin position="1284"/>
        <end position="1329"/>
    </location>
</feature>
<dbReference type="Proteomes" id="UP000257109">
    <property type="component" value="Unassembled WGS sequence"/>
</dbReference>
<proteinExistence type="predicted"/>
<feature type="compositionally biased region" description="Polar residues" evidence="1">
    <location>
        <begin position="1284"/>
        <end position="1296"/>
    </location>
</feature>
<dbReference type="EMBL" id="QJKJ01004500">
    <property type="protein sequence ID" value="RDX93914.1"/>
    <property type="molecule type" value="Genomic_DNA"/>
</dbReference>
<evidence type="ECO:0000313" key="2">
    <source>
        <dbReference type="EMBL" id="RDX93914.1"/>
    </source>
</evidence>
<protein>
    <submittedName>
        <fullName evidence="2">Nuclear pore complex protein NUP1</fullName>
    </submittedName>
</protein>
<dbReference type="PANTHER" id="PTHR33416:SF20">
    <property type="entry name" value="NUCLEAR PORE COMPLEX PROTEIN NUP1"/>
    <property type="match status" value="1"/>
</dbReference>
<evidence type="ECO:0000313" key="3">
    <source>
        <dbReference type="Proteomes" id="UP000257109"/>
    </source>
</evidence>
<organism evidence="2 3">
    <name type="scientific">Mucuna pruriens</name>
    <name type="common">Velvet bean</name>
    <name type="synonym">Dolichos pruriens</name>
    <dbReference type="NCBI Taxonomy" id="157652"/>
    <lineage>
        <taxon>Eukaryota</taxon>
        <taxon>Viridiplantae</taxon>
        <taxon>Streptophyta</taxon>
        <taxon>Embryophyta</taxon>
        <taxon>Tracheophyta</taxon>
        <taxon>Spermatophyta</taxon>
        <taxon>Magnoliopsida</taxon>
        <taxon>eudicotyledons</taxon>
        <taxon>Gunneridae</taxon>
        <taxon>Pentapetalae</taxon>
        <taxon>rosids</taxon>
        <taxon>fabids</taxon>
        <taxon>Fabales</taxon>
        <taxon>Fabaceae</taxon>
        <taxon>Papilionoideae</taxon>
        <taxon>50 kb inversion clade</taxon>
        <taxon>NPAAA clade</taxon>
        <taxon>indigoferoid/millettioid clade</taxon>
        <taxon>Phaseoleae</taxon>
        <taxon>Mucuna</taxon>
    </lineage>
</organism>
<dbReference type="GO" id="GO:0071763">
    <property type="term" value="P:nuclear membrane organization"/>
    <property type="evidence" value="ECO:0007669"/>
    <property type="project" value="TreeGrafter"/>
</dbReference>
<dbReference type="PANTHER" id="PTHR33416">
    <property type="entry name" value="NUCLEAR PORE COMPLEX PROTEIN NUP1"/>
    <property type="match status" value="1"/>
</dbReference>
<evidence type="ECO:0000256" key="1">
    <source>
        <dbReference type="SAM" id="MobiDB-lite"/>
    </source>
</evidence>
<comment type="caution">
    <text evidence="2">The sequence shown here is derived from an EMBL/GenBank/DDBJ whole genome shotgun (WGS) entry which is preliminary data.</text>
</comment>
<keyword evidence="3" id="KW-1185">Reference proteome</keyword>
<dbReference type="GO" id="GO:0005635">
    <property type="term" value="C:nuclear envelope"/>
    <property type="evidence" value="ECO:0007669"/>
    <property type="project" value="TreeGrafter"/>
</dbReference>
<feature type="non-terminal residue" evidence="2">
    <location>
        <position position="1"/>
    </location>
</feature>
<feature type="compositionally biased region" description="Low complexity" evidence="1">
    <location>
        <begin position="1297"/>
        <end position="1307"/>
    </location>
</feature>
<dbReference type="OrthoDB" id="653468at2759"/>
<feature type="region of interest" description="Disordered" evidence="1">
    <location>
        <begin position="974"/>
        <end position="997"/>
    </location>
</feature>
<accession>A0A371GTP9</accession>
<name>A0A371GTP9_MUCPR</name>
<feature type="compositionally biased region" description="Basic residues" evidence="1">
    <location>
        <begin position="1317"/>
        <end position="1329"/>
    </location>
</feature>
<feature type="region of interest" description="Disordered" evidence="1">
    <location>
        <begin position="59"/>
        <end position="94"/>
    </location>
</feature>
<dbReference type="STRING" id="157652.A0A371GTP9"/>
<reference evidence="2" key="1">
    <citation type="submission" date="2018-05" db="EMBL/GenBank/DDBJ databases">
        <title>Draft genome of Mucuna pruriens seed.</title>
        <authorList>
            <person name="Nnadi N.E."/>
            <person name="Vos R."/>
            <person name="Hasami M.H."/>
            <person name="Devisetty U.K."/>
            <person name="Aguiy J.C."/>
        </authorList>
    </citation>
    <scope>NUCLEOTIDE SEQUENCE [LARGE SCALE GENOMIC DNA]</scope>
    <source>
        <tissue evidence="2">Seed</tissue>
    </source>
</reference>
<feature type="region of interest" description="Disordered" evidence="1">
    <location>
        <begin position="362"/>
        <end position="382"/>
    </location>
</feature>
<dbReference type="GO" id="GO:0016973">
    <property type="term" value="P:poly(A)+ mRNA export from nucleus"/>
    <property type="evidence" value="ECO:0007669"/>
    <property type="project" value="TreeGrafter"/>
</dbReference>